<proteinExistence type="predicted"/>
<name>A0A7H9ASQ8_9FLAO</name>
<gene>
    <name evidence="1" type="ORF">HYG79_14570</name>
</gene>
<organism evidence="1 2">
    <name type="scientific">Costertonia aggregata</name>
    <dbReference type="NCBI Taxonomy" id="343403"/>
    <lineage>
        <taxon>Bacteria</taxon>
        <taxon>Pseudomonadati</taxon>
        <taxon>Bacteroidota</taxon>
        <taxon>Flavobacteriia</taxon>
        <taxon>Flavobacteriales</taxon>
        <taxon>Flavobacteriaceae</taxon>
        <taxon>Costertonia</taxon>
    </lineage>
</organism>
<keyword evidence="2" id="KW-1185">Reference proteome</keyword>
<sequence length="260" mass="29414">MLFIYFFFLTGFGDGMLPALPKENSAETVHWKKESMNFSGGNSKIARKDFRLGRTFDSIASYDAEKATIAQLRKQLINDLAGKKVSIEDVKASFSDHLVNHLIPHWYGTEWSFGGHTSVPKKGKIACGYFVSTTLRDMGLRLNRYRLAQKSPINEAKMISCGSEIKTVTSADSETAIQKIDALTQEGISFIGFDEGHVGFLLKKKGELFLVHSNYLFPNSVCLERIEESNVFKKFSTFHLVDISNNNELIKRWLNNREIL</sequence>
<evidence type="ECO:0000313" key="2">
    <source>
        <dbReference type="Proteomes" id="UP000509302"/>
    </source>
</evidence>
<dbReference type="Proteomes" id="UP000509302">
    <property type="component" value="Chromosome"/>
</dbReference>
<accession>A0A7H9ASQ8</accession>
<dbReference type="EMBL" id="CP058595">
    <property type="protein sequence ID" value="QLG46518.1"/>
    <property type="molecule type" value="Genomic_DNA"/>
</dbReference>
<dbReference type="AlphaFoldDB" id="A0A7H9ASQ8"/>
<dbReference type="KEGG" id="cagg:HYG79_14570"/>
<evidence type="ECO:0000313" key="1">
    <source>
        <dbReference type="EMBL" id="QLG46518.1"/>
    </source>
</evidence>
<dbReference type="RefSeq" id="WP_179242797.1">
    <property type="nucleotide sequence ID" value="NZ_CP058595.1"/>
</dbReference>
<reference evidence="1 2" key="1">
    <citation type="journal article" date="2006" name="Int. J. Syst. Evol. Microbiol.">
        <title>Costertonia aggregata gen. nov., sp. nov., a mesophilic marine bacterium of the family Flavobacteriaceae, isolated from a mature biofilm.</title>
        <authorList>
            <person name="Kwon K.K."/>
            <person name="Lee Y.K."/>
            <person name="Lee H.K."/>
        </authorList>
    </citation>
    <scope>NUCLEOTIDE SEQUENCE [LARGE SCALE GENOMIC DNA]</scope>
    <source>
        <strain evidence="1 2">KCCM 42265</strain>
    </source>
</reference>
<protein>
    <submittedName>
        <fullName evidence="1">Uncharacterized protein</fullName>
    </submittedName>
</protein>